<dbReference type="AlphaFoldDB" id="A0A1Y2C8F7"/>
<keyword evidence="1" id="KW-0472">Membrane</keyword>
<keyword evidence="1" id="KW-1133">Transmembrane helix</keyword>
<comment type="caution">
    <text evidence="2">The sequence shown here is derived from an EMBL/GenBank/DDBJ whole genome shotgun (WGS) entry which is preliminary data.</text>
</comment>
<dbReference type="Gene3D" id="3.40.190.10">
    <property type="entry name" value="Periplasmic binding protein-like II"/>
    <property type="match status" value="2"/>
</dbReference>
<dbReference type="STRING" id="329046.A0A1Y2C8F7"/>
<dbReference type="EMBL" id="MCGO01000025">
    <property type="protein sequence ID" value="ORY43312.1"/>
    <property type="molecule type" value="Genomic_DNA"/>
</dbReference>
<feature type="transmembrane region" description="Helical" evidence="1">
    <location>
        <begin position="45"/>
        <end position="66"/>
    </location>
</feature>
<evidence type="ECO:0000313" key="2">
    <source>
        <dbReference type="EMBL" id="ORY43312.1"/>
    </source>
</evidence>
<gene>
    <name evidence="2" type="ORF">BCR33DRAFT_738604</name>
</gene>
<sequence length="413" mass="45453">MDTKRSNERASGTDSSEAISSSKLRNLLKIGTHGTAMPLYLRAQIFTSICLPIAAIALLCGLLTNIDESSNRNFQIQVPHLYVNGTGSSMMANTYWRSLAMFSTYLTNQKASYIVDSKYISTSSGVGKSDFSNGYSLYAATDSDVSKADLQYYLPDNNPQKTNISLYTSPKTYPHLGSIMIPTIAGAMGIVYNIQGFPEGASLILNGSVLGDIFCGAISWWNDTAIQQLNPSIVMPSKMIKGTGRGDSSGSTQIFTTYLAAHSTQFANRIGISSQPKWPSSFVLGNSAVELITFLHRLSIPSHIYQWKQSCKQSIGQDPQVAILLNSNGTKTTPTTESVTQAMQKVAADTEFSRHNFLTILDVNDPIAYPIALMSFVLLRENYFWFTPGSETDCQRVKALVYFWYYFLTTQAL</sequence>
<name>A0A1Y2C8F7_9FUNG</name>
<proteinExistence type="predicted"/>
<keyword evidence="1" id="KW-0812">Transmembrane</keyword>
<protein>
    <submittedName>
        <fullName evidence="2">Periplasmic binding protein-like II</fullName>
    </submittedName>
</protein>
<reference evidence="2 3" key="1">
    <citation type="submission" date="2016-07" db="EMBL/GenBank/DDBJ databases">
        <title>Pervasive Adenine N6-methylation of Active Genes in Fungi.</title>
        <authorList>
            <consortium name="DOE Joint Genome Institute"/>
            <person name="Mondo S.J."/>
            <person name="Dannebaum R.O."/>
            <person name="Kuo R.C."/>
            <person name="Labutti K."/>
            <person name="Haridas S."/>
            <person name="Kuo A."/>
            <person name="Salamov A."/>
            <person name="Ahrendt S.R."/>
            <person name="Lipzen A."/>
            <person name="Sullivan W."/>
            <person name="Andreopoulos W.B."/>
            <person name="Clum A."/>
            <person name="Lindquist E."/>
            <person name="Daum C."/>
            <person name="Ramamoorthy G.K."/>
            <person name="Gryganskyi A."/>
            <person name="Culley D."/>
            <person name="Magnuson J.K."/>
            <person name="James T.Y."/>
            <person name="O'Malley M.A."/>
            <person name="Stajich J.E."/>
            <person name="Spatafora J.W."/>
            <person name="Visel A."/>
            <person name="Grigoriev I.V."/>
        </authorList>
    </citation>
    <scope>NUCLEOTIDE SEQUENCE [LARGE SCALE GENOMIC DNA]</scope>
    <source>
        <strain evidence="2 3">JEL800</strain>
    </source>
</reference>
<keyword evidence="3" id="KW-1185">Reference proteome</keyword>
<dbReference type="PANTHER" id="PTHR42996:SF1">
    <property type="entry name" value="PHOSPHATE-BINDING PROTEIN PSTS"/>
    <property type="match status" value="1"/>
</dbReference>
<dbReference type="OrthoDB" id="2114162at2759"/>
<organism evidence="2 3">
    <name type="scientific">Rhizoclosmatium globosum</name>
    <dbReference type="NCBI Taxonomy" id="329046"/>
    <lineage>
        <taxon>Eukaryota</taxon>
        <taxon>Fungi</taxon>
        <taxon>Fungi incertae sedis</taxon>
        <taxon>Chytridiomycota</taxon>
        <taxon>Chytridiomycota incertae sedis</taxon>
        <taxon>Chytridiomycetes</taxon>
        <taxon>Chytridiales</taxon>
        <taxon>Chytriomycetaceae</taxon>
        <taxon>Rhizoclosmatium</taxon>
    </lineage>
</organism>
<dbReference type="SUPFAM" id="SSF53850">
    <property type="entry name" value="Periplasmic binding protein-like II"/>
    <property type="match status" value="1"/>
</dbReference>
<dbReference type="InterPro" id="IPR050962">
    <property type="entry name" value="Phosphate-bind_PstS"/>
</dbReference>
<evidence type="ECO:0000256" key="1">
    <source>
        <dbReference type="SAM" id="Phobius"/>
    </source>
</evidence>
<accession>A0A1Y2C8F7</accession>
<dbReference type="Proteomes" id="UP000193642">
    <property type="component" value="Unassembled WGS sequence"/>
</dbReference>
<dbReference type="PANTHER" id="PTHR42996">
    <property type="entry name" value="PHOSPHATE-BINDING PROTEIN PSTS"/>
    <property type="match status" value="1"/>
</dbReference>
<evidence type="ECO:0000313" key="3">
    <source>
        <dbReference type="Proteomes" id="UP000193642"/>
    </source>
</evidence>